<name>A0ABR1S8S2_9PEZI</name>
<evidence type="ECO:0000256" key="2">
    <source>
        <dbReference type="SAM" id="SignalP"/>
    </source>
</evidence>
<organism evidence="3 4">
    <name type="scientific">Apiospora marii</name>
    <dbReference type="NCBI Taxonomy" id="335849"/>
    <lineage>
        <taxon>Eukaryota</taxon>
        <taxon>Fungi</taxon>
        <taxon>Dikarya</taxon>
        <taxon>Ascomycota</taxon>
        <taxon>Pezizomycotina</taxon>
        <taxon>Sordariomycetes</taxon>
        <taxon>Xylariomycetidae</taxon>
        <taxon>Amphisphaeriales</taxon>
        <taxon>Apiosporaceae</taxon>
        <taxon>Apiospora</taxon>
    </lineage>
</organism>
<keyword evidence="2" id="KW-0732">Signal</keyword>
<proteinExistence type="predicted"/>
<evidence type="ECO:0000313" key="3">
    <source>
        <dbReference type="EMBL" id="KAK8028239.1"/>
    </source>
</evidence>
<feature type="signal peptide" evidence="2">
    <location>
        <begin position="1"/>
        <end position="18"/>
    </location>
</feature>
<feature type="compositionally biased region" description="Low complexity" evidence="1">
    <location>
        <begin position="180"/>
        <end position="202"/>
    </location>
</feature>
<feature type="compositionally biased region" description="Low complexity" evidence="1">
    <location>
        <begin position="152"/>
        <end position="166"/>
    </location>
</feature>
<dbReference type="Proteomes" id="UP001396898">
    <property type="component" value="Unassembled WGS sequence"/>
</dbReference>
<sequence length="233" mass="22254">MQTRNILLLPVLSGLAAAQSSASDAAVSPSSSAAAVDGSSSSSSMMMTSDVTVTTAAPSMTGSMSGSGMMTGGAASASWVYYNTTVVTTAVVAQLTTVCQGPATTLTFNGCAYPVTQGQTLTVTNCPCTITTAVPTMTSSLCTGGAAPTGAMGSSGPMNGDSSSSPTGGAAVPPGMNNASPDMPMGGSSMMATPSSPTASPSTVMVAGAPGAQTKNLAGLAAAVVGVLVLGSL</sequence>
<dbReference type="EMBL" id="JAQQWI010000007">
    <property type="protein sequence ID" value="KAK8028239.1"/>
    <property type="molecule type" value="Genomic_DNA"/>
</dbReference>
<reference evidence="3 4" key="1">
    <citation type="submission" date="2023-01" db="EMBL/GenBank/DDBJ databases">
        <title>Analysis of 21 Apiospora genomes using comparative genomics revels a genus with tremendous synthesis potential of carbohydrate active enzymes and secondary metabolites.</title>
        <authorList>
            <person name="Sorensen T."/>
        </authorList>
    </citation>
    <scope>NUCLEOTIDE SEQUENCE [LARGE SCALE GENOMIC DNA]</scope>
    <source>
        <strain evidence="3 4">CBS 20057</strain>
    </source>
</reference>
<feature type="region of interest" description="Disordered" evidence="1">
    <location>
        <begin position="152"/>
        <end position="202"/>
    </location>
</feature>
<gene>
    <name evidence="3" type="ORF">PG991_005295</name>
</gene>
<evidence type="ECO:0000256" key="1">
    <source>
        <dbReference type="SAM" id="MobiDB-lite"/>
    </source>
</evidence>
<keyword evidence="4" id="KW-1185">Reference proteome</keyword>
<accession>A0ABR1S8S2</accession>
<protein>
    <submittedName>
        <fullName evidence="3">Uncharacterized protein</fullName>
    </submittedName>
</protein>
<comment type="caution">
    <text evidence="3">The sequence shown here is derived from an EMBL/GenBank/DDBJ whole genome shotgun (WGS) entry which is preliminary data.</text>
</comment>
<evidence type="ECO:0000313" key="4">
    <source>
        <dbReference type="Proteomes" id="UP001396898"/>
    </source>
</evidence>
<feature type="chain" id="PRO_5045122423" evidence="2">
    <location>
        <begin position="19"/>
        <end position="233"/>
    </location>
</feature>